<dbReference type="Proteomes" id="UP000703661">
    <property type="component" value="Unassembled WGS sequence"/>
</dbReference>
<dbReference type="AlphaFoldDB" id="A0A9P6N3Q8"/>
<proteinExistence type="inferred from homology"/>
<protein>
    <submittedName>
        <fullName evidence="13">P24 complex component</fullName>
    </submittedName>
</protein>
<keyword evidence="14" id="KW-1185">Reference proteome</keyword>
<keyword evidence="3 8" id="KW-0812">Transmembrane</keyword>
<reference evidence="13" key="1">
    <citation type="journal article" date="2020" name="Fungal Divers.">
        <title>Resolving the Mortierellaceae phylogeny through synthesis of multi-gene phylogenetics and phylogenomics.</title>
        <authorList>
            <person name="Vandepol N."/>
            <person name="Liber J."/>
            <person name="Desiro A."/>
            <person name="Na H."/>
            <person name="Kennedy M."/>
            <person name="Barry K."/>
            <person name="Grigoriev I.V."/>
            <person name="Miller A.N."/>
            <person name="O'Donnell K."/>
            <person name="Stajich J.E."/>
            <person name="Bonito G."/>
        </authorList>
    </citation>
    <scope>NUCLEOTIDE SEQUENCE</scope>
    <source>
        <strain evidence="13">NRRL 2769</strain>
    </source>
</reference>
<evidence type="ECO:0000259" key="12">
    <source>
        <dbReference type="PROSITE" id="PS50866"/>
    </source>
</evidence>
<evidence type="ECO:0000256" key="5">
    <source>
        <dbReference type="ARBA" id="ARBA00022989"/>
    </source>
</evidence>
<evidence type="ECO:0000256" key="1">
    <source>
        <dbReference type="ARBA" id="ARBA00004479"/>
    </source>
</evidence>
<evidence type="ECO:0000256" key="11">
    <source>
        <dbReference type="SAM" id="SignalP"/>
    </source>
</evidence>
<dbReference type="GO" id="GO:0012505">
    <property type="term" value="C:endomembrane system"/>
    <property type="evidence" value="ECO:0007669"/>
    <property type="project" value="UniProtKB-SubCell"/>
</dbReference>
<keyword evidence="6 10" id="KW-0472">Membrane</keyword>
<keyword evidence="9" id="KW-0175">Coiled coil</keyword>
<evidence type="ECO:0000256" key="10">
    <source>
        <dbReference type="SAM" id="Phobius"/>
    </source>
</evidence>
<dbReference type="InterPro" id="IPR015720">
    <property type="entry name" value="Emp24-like"/>
</dbReference>
<evidence type="ECO:0000256" key="2">
    <source>
        <dbReference type="ARBA" id="ARBA00007104"/>
    </source>
</evidence>
<evidence type="ECO:0000256" key="4">
    <source>
        <dbReference type="ARBA" id="ARBA00022729"/>
    </source>
</evidence>
<dbReference type="GO" id="GO:0016020">
    <property type="term" value="C:membrane"/>
    <property type="evidence" value="ECO:0007669"/>
    <property type="project" value="UniProtKB-SubCell"/>
</dbReference>
<dbReference type="InterPro" id="IPR009038">
    <property type="entry name" value="GOLD_dom"/>
</dbReference>
<evidence type="ECO:0000256" key="8">
    <source>
        <dbReference type="RuleBase" id="RU003827"/>
    </source>
</evidence>
<dbReference type="PROSITE" id="PS50866">
    <property type="entry name" value="GOLD"/>
    <property type="match status" value="1"/>
</dbReference>
<evidence type="ECO:0000256" key="3">
    <source>
        <dbReference type="ARBA" id="ARBA00022692"/>
    </source>
</evidence>
<sequence length="199" mass="22844">MLRKLALFTVAVLVTIQSVAAYNVVVPAQERKCFFEHLEKGDNLHISFQVGEGGNLDIDFWITDPNQVFVEDATKAPAATYNYEAKMSGKHEYCFSNAFSTVTEKTVGFNSLVLKPYKEDTTRKADPLENEIRELAAAIQEVRNEQEYTLARERTHRNTAESTNSRVVWWSLFQSGILFVICVFQITYLKRFFEVKRVV</sequence>
<dbReference type="SUPFAM" id="SSF101576">
    <property type="entry name" value="Supernatant protein factor (SPF), C-terminal domain"/>
    <property type="match status" value="1"/>
</dbReference>
<feature type="transmembrane region" description="Helical" evidence="10">
    <location>
        <begin position="167"/>
        <end position="189"/>
    </location>
</feature>
<gene>
    <name evidence="13" type="primary">EMP24_2</name>
    <name evidence="13" type="ORF">BGZ80_011345</name>
</gene>
<evidence type="ECO:0000256" key="6">
    <source>
        <dbReference type="ARBA" id="ARBA00023136"/>
    </source>
</evidence>
<dbReference type="InterPro" id="IPR036598">
    <property type="entry name" value="GOLD_dom_sf"/>
</dbReference>
<keyword evidence="4 11" id="KW-0732">Signal</keyword>
<accession>A0A9P6N3Q8</accession>
<dbReference type="SMART" id="SM01190">
    <property type="entry name" value="EMP24_GP25L"/>
    <property type="match status" value="1"/>
</dbReference>
<feature type="chain" id="PRO_5040342288" evidence="11">
    <location>
        <begin position="22"/>
        <end position="199"/>
    </location>
</feature>
<comment type="subcellular location">
    <subcellularLocation>
        <location evidence="7">Endomembrane system</location>
        <topology evidence="7">Single-pass membrane protein</topology>
    </subcellularLocation>
    <subcellularLocation>
        <location evidence="1 8">Membrane</location>
        <topology evidence="1 8">Single-pass type I membrane protein</topology>
    </subcellularLocation>
</comment>
<evidence type="ECO:0000313" key="14">
    <source>
        <dbReference type="Proteomes" id="UP000703661"/>
    </source>
</evidence>
<keyword evidence="5 10" id="KW-1133">Transmembrane helix</keyword>
<organism evidence="13 14">
    <name type="scientific">Entomortierella chlamydospora</name>
    <dbReference type="NCBI Taxonomy" id="101097"/>
    <lineage>
        <taxon>Eukaryota</taxon>
        <taxon>Fungi</taxon>
        <taxon>Fungi incertae sedis</taxon>
        <taxon>Mucoromycota</taxon>
        <taxon>Mortierellomycotina</taxon>
        <taxon>Mortierellomycetes</taxon>
        <taxon>Mortierellales</taxon>
        <taxon>Mortierellaceae</taxon>
        <taxon>Entomortierella</taxon>
    </lineage>
</organism>
<comment type="caution">
    <text evidence="13">The sequence shown here is derived from an EMBL/GenBank/DDBJ whole genome shotgun (WGS) entry which is preliminary data.</text>
</comment>
<dbReference type="OrthoDB" id="62956at2759"/>
<feature type="coiled-coil region" evidence="9">
    <location>
        <begin position="118"/>
        <end position="148"/>
    </location>
</feature>
<evidence type="ECO:0000313" key="13">
    <source>
        <dbReference type="EMBL" id="KAG0022739.1"/>
    </source>
</evidence>
<comment type="similarity">
    <text evidence="2 8">Belongs to the EMP24/GP25L family.</text>
</comment>
<dbReference type="Pfam" id="PF01105">
    <property type="entry name" value="EMP24_GP25L"/>
    <property type="match status" value="1"/>
</dbReference>
<dbReference type="EMBL" id="JAAAID010000090">
    <property type="protein sequence ID" value="KAG0022739.1"/>
    <property type="molecule type" value="Genomic_DNA"/>
</dbReference>
<feature type="signal peptide" evidence="11">
    <location>
        <begin position="1"/>
        <end position="21"/>
    </location>
</feature>
<feature type="domain" description="GOLD" evidence="12">
    <location>
        <begin position="31"/>
        <end position="113"/>
    </location>
</feature>
<name>A0A9P6N3Q8_9FUNG</name>
<evidence type="ECO:0000256" key="7">
    <source>
        <dbReference type="ARBA" id="ARBA00037847"/>
    </source>
</evidence>
<dbReference type="PANTHER" id="PTHR22811">
    <property type="entry name" value="TRANSMEMBRANE EMP24 DOMAIN-CONTAINING PROTEIN"/>
    <property type="match status" value="1"/>
</dbReference>
<evidence type="ECO:0000256" key="9">
    <source>
        <dbReference type="SAM" id="Coils"/>
    </source>
</evidence>